<gene>
    <name evidence="2" type="ORF">DH2020_007077</name>
</gene>
<comment type="caution">
    <text evidence="2">The sequence shown here is derived from an EMBL/GenBank/DDBJ whole genome shotgun (WGS) entry which is preliminary data.</text>
</comment>
<feature type="compositionally biased region" description="Polar residues" evidence="1">
    <location>
        <begin position="19"/>
        <end position="33"/>
    </location>
</feature>
<dbReference type="Proteomes" id="UP001318860">
    <property type="component" value="Unassembled WGS sequence"/>
</dbReference>
<evidence type="ECO:0000256" key="1">
    <source>
        <dbReference type="SAM" id="MobiDB-lite"/>
    </source>
</evidence>
<accession>A0ABR0TX33</accession>
<reference evidence="2 3" key="1">
    <citation type="journal article" date="2021" name="Comput. Struct. Biotechnol. J.">
        <title>De novo genome assembly of the potent medicinal plant Rehmannia glutinosa using nanopore technology.</title>
        <authorList>
            <person name="Ma L."/>
            <person name="Dong C."/>
            <person name="Song C."/>
            <person name="Wang X."/>
            <person name="Zheng X."/>
            <person name="Niu Y."/>
            <person name="Chen S."/>
            <person name="Feng W."/>
        </authorList>
    </citation>
    <scope>NUCLEOTIDE SEQUENCE [LARGE SCALE GENOMIC DNA]</scope>
    <source>
        <strain evidence="2">DH-2019</strain>
    </source>
</reference>
<feature type="region of interest" description="Disordered" evidence="1">
    <location>
        <begin position="1"/>
        <end position="33"/>
    </location>
</feature>
<proteinExistence type="predicted"/>
<name>A0ABR0TX33_REHGL</name>
<keyword evidence="3" id="KW-1185">Reference proteome</keyword>
<sequence length="117" mass="13184">MEGEPDLPAPPAEAKFFNPNRSRPININHPDSINLSRTFNTTCTSTTSSSSSSPPDLVRHVQAAFKRHRPLGTMQSNGIRPRRFLVPQRETSKESNIRPHSTNDVKKVKRIFCMVTD</sequence>
<organism evidence="2 3">
    <name type="scientific">Rehmannia glutinosa</name>
    <name type="common">Chinese foxglove</name>
    <dbReference type="NCBI Taxonomy" id="99300"/>
    <lineage>
        <taxon>Eukaryota</taxon>
        <taxon>Viridiplantae</taxon>
        <taxon>Streptophyta</taxon>
        <taxon>Embryophyta</taxon>
        <taxon>Tracheophyta</taxon>
        <taxon>Spermatophyta</taxon>
        <taxon>Magnoliopsida</taxon>
        <taxon>eudicotyledons</taxon>
        <taxon>Gunneridae</taxon>
        <taxon>Pentapetalae</taxon>
        <taxon>asterids</taxon>
        <taxon>lamiids</taxon>
        <taxon>Lamiales</taxon>
        <taxon>Orobanchaceae</taxon>
        <taxon>Rehmannieae</taxon>
        <taxon>Rehmannia</taxon>
    </lineage>
</organism>
<protein>
    <submittedName>
        <fullName evidence="2">Uncharacterized protein</fullName>
    </submittedName>
</protein>
<evidence type="ECO:0000313" key="2">
    <source>
        <dbReference type="EMBL" id="KAK6114808.1"/>
    </source>
</evidence>
<evidence type="ECO:0000313" key="3">
    <source>
        <dbReference type="Proteomes" id="UP001318860"/>
    </source>
</evidence>
<dbReference type="EMBL" id="JABTTQ020003506">
    <property type="protein sequence ID" value="KAK6114808.1"/>
    <property type="molecule type" value="Genomic_DNA"/>
</dbReference>